<proteinExistence type="predicted"/>
<evidence type="ECO:0000313" key="2">
    <source>
        <dbReference type="EMBL" id="MEQ2260077.1"/>
    </source>
</evidence>
<dbReference type="EMBL" id="JAHRIM010010139">
    <property type="protein sequence ID" value="MEQ2260077.1"/>
    <property type="molecule type" value="Genomic_DNA"/>
</dbReference>
<dbReference type="Proteomes" id="UP001444071">
    <property type="component" value="Unassembled WGS sequence"/>
</dbReference>
<reference evidence="2 3" key="1">
    <citation type="submission" date="2021-06" db="EMBL/GenBank/DDBJ databases">
        <authorList>
            <person name="Palmer J.M."/>
        </authorList>
    </citation>
    <scope>NUCLEOTIDE SEQUENCE [LARGE SCALE GENOMIC DNA]</scope>
    <source>
        <strain evidence="2 3">XR_2019</strain>
        <tissue evidence="2">Muscle</tissue>
    </source>
</reference>
<keyword evidence="3" id="KW-1185">Reference proteome</keyword>
<feature type="compositionally biased region" description="Gly residues" evidence="1">
    <location>
        <begin position="10"/>
        <end position="27"/>
    </location>
</feature>
<feature type="compositionally biased region" description="Low complexity" evidence="1">
    <location>
        <begin position="60"/>
        <end position="69"/>
    </location>
</feature>
<sequence length="100" mass="9753">MPKNKDDDGCGGGGGEGAGDGGSGGETPGPRWPGPARPGDSVRQGSARGDTHKHKRGREGAAVAAREGGLPTSDPADGGHMAAASQIKRLRLGGSAITAV</sequence>
<comment type="caution">
    <text evidence="2">The sequence shown here is derived from an EMBL/GenBank/DDBJ whole genome shotgun (WGS) entry which is preliminary data.</text>
</comment>
<feature type="region of interest" description="Disordered" evidence="1">
    <location>
        <begin position="1"/>
        <end position="81"/>
    </location>
</feature>
<name>A0ABV0VUX9_9TELE</name>
<gene>
    <name evidence="2" type="ORF">XENORESO_001662</name>
</gene>
<protein>
    <submittedName>
        <fullName evidence="2">Uncharacterized protein</fullName>
    </submittedName>
</protein>
<organism evidence="2 3">
    <name type="scientific">Xenotaenia resolanae</name>
    <dbReference type="NCBI Taxonomy" id="208358"/>
    <lineage>
        <taxon>Eukaryota</taxon>
        <taxon>Metazoa</taxon>
        <taxon>Chordata</taxon>
        <taxon>Craniata</taxon>
        <taxon>Vertebrata</taxon>
        <taxon>Euteleostomi</taxon>
        <taxon>Actinopterygii</taxon>
        <taxon>Neopterygii</taxon>
        <taxon>Teleostei</taxon>
        <taxon>Neoteleostei</taxon>
        <taxon>Acanthomorphata</taxon>
        <taxon>Ovalentaria</taxon>
        <taxon>Atherinomorphae</taxon>
        <taxon>Cyprinodontiformes</taxon>
        <taxon>Goodeidae</taxon>
        <taxon>Xenotaenia</taxon>
    </lineage>
</organism>
<evidence type="ECO:0000313" key="3">
    <source>
        <dbReference type="Proteomes" id="UP001444071"/>
    </source>
</evidence>
<evidence type="ECO:0000256" key="1">
    <source>
        <dbReference type="SAM" id="MobiDB-lite"/>
    </source>
</evidence>
<accession>A0ABV0VUX9</accession>